<dbReference type="InParanoid" id="A0A1Y2LNY1"/>
<evidence type="ECO:0000256" key="1">
    <source>
        <dbReference type="ARBA" id="ARBA00037883"/>
    </source>
</evidence>
<dbReference type="GO" id="GO:0006646">
    <property type="term" value="P:phosphatidylethanolamine biosynthetic process"/>
    <property type="evidence" value="ECO:0007669"/>
    <property type="project" value="TreeGrafter"/>
</dbReference>
<comment type="similarity">
    <text evidence="2">Belongs to the choline/ethanolamine kinase family.</text>
</comment>
<keyword evidence="7" id="KW-1185">Reference proteome</keyword>
<evidence type="ECO:0000256" key="4">
    <source>
        <dbReference type="SAM" id="MobiDB-lite"/>
    </source>
</evidence>
<name>A0A1Y2LNY1_EPING</name>
<dbReference type="PANTHER" id="PTHR22603">
    <property type="entry name" value="CHOLINE/ETHANOALAMINE KINASE"/>
    <property type="match status" value="1"/>
</dbReference>
<protein>
    <recommendedName>
        <fullName evidence="3">ethanolamine kinase</fullName>
        <ecNumber evidence="3">2.7.1.82</ecNumber>
    </recommendedName>
</protein>
<dbReference type="OMA" id="EPHATHA"/>
<accession>A0A1Y2LNY1</accession>
<evidence type="ECO:0000256" key="3">
    <source>
        <dbReference type="ARBA" id="ARBA00038874"/>
    </source>
</evidence>
<evidence type="ECO:0000256" key="2">
    <source>
        <dbReference type="ARBA" id="ARBA00038211"/>
    </source>
</evidence>
<organism evidence="6 7">
    <name type="scientific">Epicoccum nigrum</name>
    <name type="common">Soil fungus</name>
    <name type="synonym">Epicoccum purpurascens</name>
    <dbReference type="NCBI Taxonomy" id="105696"/>
    <lineage>
        <taxon>Eukaryota</taxon>
        <taxon>Fungi</taxon>
        <taxon>Dikarya</taxon>
        <taxon>Ascomycota</taxon>
        <taxon>Pezizomycotina</taxon>
        <taxon>Dothideomycetes</taxon>
        <taxon>Pleosporomycetidae</taxon>
        <taxon>Pleosporales</taxon>
        <taxon>Pleosporineae</taxon>
        <taxon>Didymellaceae</taxon>
        <taxon>Epicoccum</taxon>
    </lineage>
</organism>
<feature type="chain" id="PRO_5012395433" description="ethanolamine kinase" evidence="5">
    <location>
        <begin position="22"/>
        <end position="606"/>
    </location>
</feature>
<feature type="region of interest" description="Disordered" evidence="4">
    <location>
        <begin position="440"/>
        <end position="460"/>
    </location>
</feature>
<feature type="region of interest" description="Disordered" evidence="4">
    <location>
        <begin position="584"/>
        <end position="606"/>
    </location>
</feature>
<evidence type="ECO:0000313" key="7">
    <source>
        <dbReference type="Proteomes" id="UP000193240"/>
    </source>
</evidence>
<dbReference type="Proteomes" id="UP000193240">
    <property type="component" value="Unassembled WGS sequence"/>
</dbReference>
<evidence type="ECO:0000256" key="5">
    <source>
        <dbReference type="SAM" id="SignalP"/>
    </source>
</evidence>
<proteinExistence type="inferred from homology"/>
<dbReference type="InterPro" id="IPR011009">
    <property type="entry name" value="Kinase-like_dom_sf"/>
</dbReference>
<dbReference type="GO" id="GO:0005737">
    <property type="term" value="C:cytoplasm"/>
    <property type="evidence" value="ECO:0007669"/>
    <property type="project" value="TreeGrafter"/>
</dbReference>
<dbReference type="EC" id="2.7.1.82" evidence="3"/>
<dbReference type="Pfam" id="PF01633">
    <property type="entry name" value="Choline_kinase"/>
    <property type="match status" value="1"/>
</dbReference>
<gene>
    <name evidence="6" type="ORF">B5807_09709</name>
</gene>
<dbReference type="Gene3D" id="3.90.1200.10">
    <property type="match status" value="1"/>
</dbReference>
<evidence type="ECO:0000313" key="6">
    <source>
        <dbReference type="EMBL" id="OSS45666.1"/>
    </source>
</evidence>
<dbReference type="SUPFAM" id="SSF56112">
    <property type="entry name" value="Protein kinase-like (PK-like)"/>
    <property type="match status" value="1"/>
</dbReference>
<dbReference type="STRING" id="105696.A0A1Y2LNY1"/>
<dbReference type="CDD" id="cd05157">
    <property type="entry name" value="ETNK_euk"/>
    <property type="match status" value="1"/>
</dbReference>
<dbReference type="PANTHER" id="PTHR22603:SF66">
    <property type="entry name" value="ETHANOLAMINE KINASE"/>
    <property type="match status" value="1"/>
</dbReference>
<keyword evidence="5" id="KW-0732">Signal</keyword>
<dbReference type="EMBL" id="KZ107853">
    <property type="protein sequence ID" value="OSS45666.1"/>
    <property type="molecule type" value="Genomic_DNA"/>
</dbReference>
<sequence>MIRKETVTTLCIRLLAMPCQATAVAEPVLPCEQIGLSRWCGIKRCQDNGSETVEQRCGWRAKRHTEEWTSGSDVGSVARLTTPWVEMGMNDHATGSDVLFRPALRSSLLLYALCLILEQPRPCFSAVSAPIATFHLPPRPYSACAFGYHMLQNTNFPRPIVFFLHTAVPFAKTLTDRLQISIMNKPQSPYDSLPHISEYYDNSNSHNSALHLILTIRPDWRETKDTIEFVRFTDGITNTLLKAVNKLPGLSKTEVDEDAILLRAYGKGTDVLIDREKETRSHCLLARHGLAPTLHARFENGLLYKFVPGSVCSPADLRRPEVWRGVAQRLGEWHATLPISSISSTCPAPSQLAANNKRASLAAMAQLTPGKPIPNVWTTMQKWIDALPTSTTAQATRREQLATELASLTSLLGDTPGVGGSNPFVFAHCDLLSGNVIIEPSPSSASNSRRSSSSNGSEEPEAAAATVSFIDYEYSTPAPAAFDLANHLAEWGGFECDYNVLPTRRVRRSFLREYLRSTSTHLNRTYTEADVDELFNQVDLFRGVPGFYWGIWALIQAQISLIDFDYADYAEVRLGEYFAWKRETSGEREKSGEPMPLREQVWAKEE</sequence>
<comment type="pathway">
    <text evidence="1">Phospholipid metabolism; phosphatidylethanolamine biosynthesis; phosphatidylethanolamine from ethanolamine: step 1/3.</text>
</comment>
<dbReference type="AlphaFoldDB" id="A0A1Y2LNY1"/>
<dbReference type="GO" id="GO:0004305">
    <property type="term" value="F:ethanolamine kinase activity"/>
    <property type="evidence" value="ECO:0007669"/>
    <property type="project" value="UniProtKB-EC"/>
</dbReference>
<reference evidence="6 7" key="1">
    <citation type="journal article" date="2017" name="Genome Announc.">
        <title>Genome sequence of the saprophytic ascomycete Epicoccum nigrum ICMP 19927 strain isolated from New Zealand.</title>
        <authorList>
            <person name="Fokin M."/>
            <person name="Fleetwood D."/>
            <person name="Weir B.S."/>
            <person name="Villas-Boas S.G."/>
        </authorList>
    </citation>
    <scope>NUCLEOTIDE SEQUENCE [LARGE SCALE GENOMIC DNA]</scope>
    <source>
        <strain evidence="6 7">ICMP 19927</strain>
    </source>
</reference>
<feature type="signal peptide" evidence="5">
    <location>
        <begin position="1"/>
        <end position="21"/>
    </location>
</feature>